<feature type="domain" description="DUF4371" evidence="1">
    <location>
        <begin position="45"/>
        <end position="249"/>
    </location>
</feature>
<organism evidence="2 3">
    <name type="scientific">Hydra vulgaris</name>
    <name type="common">Hydra</name>
    <name type="synonym">Hydra attenuata</name>
    <dbReference type="NCBI Taxonomy" id="6087"/>
    <lineage>
        <taxon>Eukaryota</taxon>
        <taxon>Metazoa</taxon>
        <taxon>Cnidaria</taxon>
        <taxon>Hydrozoa</taxon>
        <taxon>Hydroidolina</taxon>
        <taxon>Anthoathecata</taxon>
        <taxon>Aplanulata</taxon>
        <taxon>Hydridae</taxon>
        <taxon>Hydra</taxon>
    </lineage>
</organism>
<sequence length="250" mass="28897">MWNDGIKDNWRKLGEKIKSRQCKAQHRNHYIVWKSAFETLKNQTGIDSELEKSIKSEASKWYEILRCVLDVKLQLALRNLSFRGSSNMLDEYDTGNFLATLELLGKHNKTLQFHLEEVSRHQKQGTRMQAHYLSWRTQNEFIMACGETVFAAIIEEVLTAIYFSIIVDETPDLSHTDQITFVLQIVRLGSDNQWIVKERFLKVENLEKKKGSDIAKLIIHVLDQSRIDLKSCRGQGYDNGANMSGVYKGV</sequence>
<reference evidence="3" key="1">
    <citation type="submission" date="2025-08" db="UniProtKB">
        <authorList>
            <consortium name="RefSeq"/>
        </authorList>
    </citation>
    <scope>IDENTIFICATION</scope>
</reference>
<dbReference type="GeneID" id="136085319"/>
<protein>
    <submittedName>
        <fullName evidence="3">Zinc finger MYM-type protein 1-like</fullName>
    </submittedName>
</protein>
<evidence type="ECO:0000313" key="2">
    <source>
        <dbReference type="Proteomes" id="UP001652625"/>
    </source>
</evidence>
<name>A0ABM4CLM2_HYDVU</name>
<gene>
    <name evidence="3" type="primary">LOC136085319</name>
</gene>
<proteinExistence type="predicted"/>
<dbReference type="Proteomes" id="UP001652625">
    <property type="component" value="Chromosome 09"/>
</dbReference>
<keyword evidence="2" id="KW-1185">Reference proteome</keyword>
<evidence type="ECO:0000313" key="3">
    <source>
        <dbReference type="RefSeq" id="XP_065662686.1"/>
    </source>
</evidence>
<dbReference type="PANTHER" id="PTHR45749">
    <property type="match status" value="1"/>
</dbReference>
<dbReference type="PANTHER" id="PTHR45749:SF33">
    <property type="entry name" value="ZINC FINGER MYM-TYPE PROTEIN 1"/>
    <property type="match status" value="1"/>
</dbReference>
<accession>A0ABM4CLM2</accession>
<dbReference type="RefSeq" id="XP_065662686.1">
    <property type="nucleotide sequence ID" value="XM_065806614.1"/>
</dbReference>
<evidence type="ECO:0000259" key="1">
    <source>
        <dbReference type="Pfam" id="PF14291"/>
    </source>
</evidence>
<dbReference type="InterPro" id="IPR025398">
    <property type="entry name" value="DUF4371"/>
</dbReference>
<dbReference type="Pfam" id="PF14291">
    <property type="entry name" value="DUF4371"/>
    <property type="match status" value="1"/>
</dbReference>